<dbReference type="STRING" id="35525.A0A164MY02"/>
<evidence type="ECO:0000256" key="2">
    <source>
        <dbReference type="SAM" id="MobiDB-lite"/>
    </source>
</evidence>
<feature type="region of interest" description="Disordered" evidence="2">
    <location>
        <begin position="576"/>
        <end position="749"/>
    </location>
</feature>
<dbReference type="InterPro" id="IPR018289">
    <property type="entry name" value="MULE_transposase_dom"/>
</dbReference>
<organism evidence="4 5">
    <name type="scientific">Daphnia magna</name>
    <dbReference type="NCBI Taxonomy" id="35525"/>
    <lineage>
        <taxon>Eukaryota</taxon>
        <taxon>Metazoa</taxon>
        <taxon>Ecdysozoa</taxon>
        <taxon>Arthropoda</taxon>
        <taxon>Crustacea</taxon>
        <taxon>Branchiopoda</taxon>
        <taxon>Diplostraca</taxon>
        <taxon>Cladocera</taxon>
        <taxon>Anomopoda</taxon>
        <taxon>Daphniidae</taxon>
        <taxon>Daphnia</taxon>
    </lineage>
</organism>
<evidence type="ECO:0000256" key="1">
    <source>
        <dbReference type="PROSITE-ProRule" id="PRU00325"/>
    </source>
</evidence>
<feature type="compositionally biased region" description="Basic and acidic residues" evidence="2">
    <location>
        <begin position="705"/>
        <end position="718"/>
    </location>
</feature>
<feature type="compositionally biased region" description="Low complexity" evidence="2">
    <location>
        <begin position="598"/>
        <end position="609"/>
    </location>
</feature>
<reference evidence="4 5" key="1">
    <citation type="submission" date="2016-03" db="EMBL/GenBank/DDBJ databases">
        <title>EvidentialGene: Evidence-directed Construction of Genes on Genomes.</title>
        <authorList>
            <person name="Gilbert D.G."/>
            <person name="Choi J.-H."/>
            <person name="Mockaitis K."/>
            <person name="Colbourne J."/>
            <person name="Pfrender M."/>
        </authorList>
    </citation>
    <scope>NUCLEOTIDE SEQUENCE [LARGE SCALE GENOMIC DNA]</scope>
    <source>
        <strain evidence="4 5">Xinb3</strain>
        <tissue evidence="4">Complete organism</tissue>
    </source>
</reference>
<feature type="domain" description="SWIM-type" evidence="3">
    <location>
        <begin position="538"/>
        <end position="570"/>
    </location>
</feature>
<feature type="compositionally biased region" description="Basic and acidic residues" evidence="2">
    <location>
        <begin position="615"/>
        <end position="628"/>
    </location>
</feature>
<name>A0A164MY02_9CRUS</name>
<evidence type="ECO:0000313" key="5">
    <source>
        <dbReference type="Proteomes" id="UP000076858"/>
    </source>
</evidence>
<dbReference type="InterPro" id="IPR052579">
    <property type="entry name" value="Zinc_finger_SWIM"/>
</dbReference>
<dbReference type="Pfam" id="PF10551">
    <property type="entry name" value="MULE"/>
    <property type="match status" value="1"/>
</dbReference>
<dbReference type="GO" id="GO:0008270">
    <property type="term" value="F:zinc ion binding"/>
    <property type="evidence" value="ECO:0007669"/>
    <property type="project" value="UniProtKB-KW"/>
</dbReference>
<keyword evidence="1" id="KW-0863">Zinc-finger</keyword>
<proteinExistence type="predicted"/>
<feature type="compositionally biased region" description="Polar residues" evidence="2">
    <location>
        <begin position="1"/>
        <end position="18"/>
    </location>
</feature>
<keyword evidence="1" id="KW-0862">Zinc</keyword>
<dbReference type="Proteomes" id="UP000076858">
    <property type="component" value="Unassembled WGS sequence"/>
</dbReference>
<evidence type="ECO:0000313" key="4">
    <source>
        <dbReference type="EMBL" id="KZS05478.1"/>
    </source>
</evidence>
<keyword evidence="1" id="KW-0479">Metal-binding</keyword>
<protein>
    <recommendedName>
        <fullName evidence="3">SWIM-type domain-containing protein</fullName>
    </recommendedName>
</protein>
<dbReference type="PROSITE" id="PS50966">
    <property type="entry name" value="ZF_SWIM"/>
    <property type="match status" value="1"/>
</dbReference>
<dbReference type="OrthoDB" id="6377543at2759"/>
<sequence>MEMASANVSQGMADQITLSASDGSESESESNHANSSVNSSSHVEVENGNTGGKKPTSWNESRIKLPFNYFQFMYDKKDGKGFSVKCLICHKTKTKFNKKDEIELLTITDNSGYNAKRHIRVSCFLSFNSNTYLCVLHLKGPALDEKWKFKHTTVICKHSGKPTSRSKDHTRQNQFQFACECPFNFKIVFNSLDKTFVIPKTGFNINHENHEISAEHIQLYHRIRILYVTSKDIENHRQLVLGLSTSEWGATSEKLELLRAGGSIIHVDTDDDGEVNLNYIQLQEQVELFAKYPEAIQLDGTHRTNNQLVFFFVREETTERIKAGLQFFSNDNNVQKTEVIITDKDCAEIGAAKEIFVHAKHMLCHFHAFRAVDIRLRKANLELNHRKENYDSFHRAVYAKSQEELEIEEDYLVALEDDELAYLIITGSTLRKCGQCYHKTIKDYFSHRQRRLPTLIECLVNIVRFRIICNGKKSQQAGIKFSVHNLSPLLEYLQKSLTPCAWEVVLAQTQAKTANYTYVKATNNEQHQHVITSTLGTFIISLDLSNCSFSAFLNHRLPCRHILYIVTRVTAAEELPHHPQDPEDINMLPKGPEKFPAPTTQPKQTSKTTVLTVKEPSHHANRGSRDGDNQVEEEELSQKNRRRKGETSMEQPPAKKKKTSQEAEESYKEHQQQLDAEEPKDVPESPNNSRPADPDSPKAGPSTDTTEKPATRLPERKRGPGCQAKSKALDFFKWSAKPFQKKKNVDQAR</sequence>
<feature type="compositionally biased region" description="Low complexity" evidence="2">
    <location>
        <begin position="31"/>
        <end position="48"/>
    </location>
</feature>
<feature type="region of interest" description="Disordered" evidence="2">
    <location>
        <begin position="1"/>
        <end position="57"/>
    </location>
</feature>
<accession>A0A164MY02</accession>
<feature type="non-terminal residue" evidence="4">
    <location>
        <position position="749"/>
    </location>
</feature>
<evidence type="ECO:0000259" key="3">
    <source>
        <dbReference type="PROSITE" id="PS50966"/>
    </source>
</evidence>
<feature type="compositionally biased region" description="Basic and acidic residues" evidence="2">
    <location>
        <begin position="659"/>
        <end position="683"/>
    </location>
</feature>
<dbReference type="PANTHER" id="PTHR31569:SF4">
    <property type="entry name" value="SWIM-TYPE DOMAIN-CONTAINING PROTEIN"/>
    <property type="match status" value="1"/>
</dbReference>
<dbReference type="InterPro" id="IPR007527">
    <property type="entry name" value="Znf_SWIM"/>
</dbReference>
<comment type="caution">
    <text evidence="4">The sequence shown here is derived from an EMBL/GenBank/DDBJ whole genome shotgun (WGS) entry which is preliminary data.</text>
</comment>
<keyword evidence="5" id="KW-1185">Reference proteome</keyword>
<dbReference type="AlphaFoldDB" id="A0A164MY02"/>
<dbReference type="PANTHER" id="PTHR31569">
    <property type="entry name" value="SWIM-TYPE DOMAIN-CONTAINING PROTEIN"/>
    <property type="match status" value="1"/>
</dbReference>
<gene>
    <name evidence="4" type="ORF">APZ42_031304</name>
</gene>
<dbReference type="EMBL" id="LRGB01002915">
    <property type="protein sequence ID" value="KZS05478.1"/>
    <property type="molecule type" value="Genomic_DNA"/>
</dbReference>